<evidence type="ECO:0000256" key="11">
    <source>
        <dbReference type="ARBA" id="ARBA00023128"/>
    </source>
</evidence>
<dbReference type="SUPFAM" id="SSF47336">
    <property type="entry name" value="ACP-like"/>
    <property type="match status" value="1"/>
</dbReference>
<evidence type="ECO:0000256" key="3">
    <source>
        <dbReference type="ARBA" id="ARBA00022448"/>
    </source>
</evidence>
<dbReference type="InterPro" id="IPR003231">
    <property type="entry name" value="ACP"/>
</dbReference>
<evidence type="ECO:0000256" key="2">
    <source>
        <dbReference type="ARBA" id="ARBA00010930"/>
    </source>
</evidence>
<evidence type="ECO:0000256" key="4">
    <source>
        <dbReference type="ARBA" id="ARBA00022450"/>
    </source>
</evidence>
<keyword evidence="5 13" id="KW-0444">Lipid biosynthesis</keyword>
<keyword evidence="11" id="KW-0496">Mitochondrion</keyword>
<dbReference type="PROSITE" id="PS50075">
    <property type="entry name" value="CARRIER"/>
    <property type="match status" value="1"/>
</dbReference>
<keyword evidence="3" id="KW-0813">Transport</keyword>
<evidence type="ECO:0000256" key="10">
    <source>
        <dbReference type="ARBA" id="ARBA00023098"/>
    </source>
</evidence>
<dbReference type="PANTHER" id="PTHR20863:SF28">
    <property type="entry name" value="ACYL CARRIER PROTEIN, MITOCHONDRIAL"/>
    <property type="match status" value="1"/>
</dbReference>
<keyword evidence="9" id="KW-0249">Electron transport</keyword>
<name>A0ABQ9FLB1_TEGGR</name>
<dbReference type="InterPro" id="IPR036736">
    <property type="entry name" value="ACP-like_sf"/>
</dbReference>
<comment type="subcellular location">
    <subcellularLocation>
        <location evidence="1">Mitochondrion</location>
    </subcellularLocation>
</comment>
<protein>
    <recommendedName>
        <fullName evidence="13">Acyl carrier protein</fullName>
    </recommendedName>
</protein>
<gene>
    <name evidence="15" type="ORF">KUTeg_003150</name>
</gene>
<dbReference type="Gene3D" id="1.10.1200.10">
    <property type="entry name" value="ACP-like"/>
    <property type="match status" value="1"/>
</dbReference>
<evidence type="ECO:0000256" key="8">
    <source>
        <dbReference type="ARBA" id="ARBA00022946"/>
    </source>
</evidence>
<evidence type="ECO:0000313" key="15">
    <source>
        <dbReference type="EMBL" id="KAJ8318059.1"/>
    </source>
</evidence>
<evidence type="ECO:0000259" key="14">
    <source>
        <dbReference type="PROSITE" id="PS50075"/>
    </source>
</evidence>
<evidence type="ECO:0000256" key="5">
    <source>
        <dbReference type="ARBA" id="ARBA00022516"/>
    </source>
</evidence>
<evidence type="ECO:0000256" key="6">
    <source>
        <dbReference type="ARBA" id="ARBA00022553"/>
    </source>
</evidence>
<evidence type="ECO:0000256" key="7">
    <source>
        <dbReference type="ARBA" id="ARBA00022832"/>
    </source>
</evidence>
<evidence type="ECO:0000256" key="9">
    <source>
        <dbReference type="ARBA" id="ARBA00022982"/>
    </source>
</evidence>
<keyword evidence="4 13" id="KW-0596">Phosphopantetheine</keyword>
<keyword evidence="10" id="KW-0443">Lipid metabolism</keyword>
<comment type="function">
    <text evidence="13">Carrier of the growing fatty acid chain in fatty acid biosynthesis.</text>
</comment>
<keyword evidence="16" id="KW-1185">Reference proteome</keyword>
<keyword evidence="8" id="KW-0809">Transit peptide</keyword>
<evidence type="ECO:0000313" key="16">
    <source>
        <dbReference type="Proteomes" id="UP001217089"/>
    </source>
</evidence>
<reference evidence="15 16" key="1">
    <citation type="submission" date="2022-12" db="EMBL/GenBank/DDBJ databases">
        <title>Chromosome-level genome of Tegillarca granosa.</title>
        <authorList>
            <person name="Kim J."/>
        </authorList>
    </citation>
    <scope>NUCLEOTIDE SEQUENCE [LARGE SCALE GENOMIC DNA]</scope>
    <source>
        <strain evidence="15">Teg-2019</strain>
        <tissue evidence="15">Adductor muscle</tissue>
    </source>
</reference>
<comment type="caution">
    <text evidence="15">The sequence shown here is derived from an EMBL/GenBank/DDBJ whole genome shotgun (WGS) entry which is preliminary data.</text>
</comment>
<dbReference type="PANTHER" id="PTHR20863">
    <property type="entry name" value="ACYL CARRIER PROTEIN"/>
    <property type="match status" value="1"/>
</dbReference>
<dbReference type="Proteomes" id="UP001217089">
    <property type="component" value="Unassembled WGS sequence"/>
</dbReference>
<keyword evidence="12 13" id="KW-0275">Fatty acid biosynthesis</keyword>
<accession>A0ABQ9FLB1</accession>
<comment type="similarity">
    <text evidence="2">Belongs to the acyl carrier protein (ACP) family.</text>
</comment>
<dbReference type="Pfam" id="PF00550">
    <property type="entry name" value="PP-binding"/>
    <property type="match status" value="1"/>
</dbReference>
<keyword evidence="6" id="KW-0597">Phosphoprotein</keyword>
<evidence type="ECO:0000256" key="13">
    <source>
        <dbReference type="RuleBase" id="RU000722"/>
    </source>
</evidence>
<dbReference type="EMBL" id="JARBDR010000214">
    <property type="protein sequence ID" value="KAJ8318059.1"/>
    <property type="molecule type" value="Genomic_DNA"/>
</dbReference>
<feature type="non-terminal residue" evidence="15">
    <location>
        <position position="172"/>
    </location>
</feature>
<feature type="domain" description="Carrier" evidence="14">
    <location>
        <begin position="111"/>
        <end position="172"/>
    </location>
</feature>
<organism evidence="15 16">
    <name type="scientific">Tegillarca granosa</name>
    <name type="common">Malaysian cockle</name>
    <name type="synonym">Anadara granosa</name>
    <dbReference type="NCBI Taxonomy" id="220873"/>
    <lineage>
        <taxon>Eukaryota</taxon>
        <taxon>Metazoa</taxon>
        <taxon>Spiralia</taxon>
        <taxon>Lophotrochozoa</taxon>
        <taxon>Mollusca</taxon>
        <taxon>Bivalvia</taxon>
        <taxon>Autobranchia</taxon>
        <taxon>Pteriomorphia</taxon>
        <taxon>Arcoida</taxon>
        <taxon>Arcoidea</taxon>
        <taxon>Arcidae</taxon>
        <taxon>Tegillarca</taxon>
    </lineage>
</organism>
<keyword evidence="7" id="KW-0276">Fatty acid metabolism</keyword>
<evidence type="ECO:0000256" key="1">
    <source>
        <dbReference type="ARBA" id="ARBA00004173"/>
    </source>
</evidence>
<sequence length="172" mass="19762">MKKMATFLRNVRTLVTVNNNVFRKSVCRFSAVAFVHHRKDTRLHLPNFQNFLQKKSSHLKYSTAVGGLTLEMIQDKVLKVCKKFDNIDSNKNSGFNNNVRLYGSKAPLTLEMIDDRILLVLKLYDKINPEKLSMDSHFMNDLGLDSLDHVEIIMAMEDEFDAVGLYFSTGNK</sequence>
<dbReference type="InterPro" id="IPR009081">
    <property type="entry name" value="PP-bd_ACP"/>
</dbReference>
<evidence type="ECO:0000256" key="12">
    <source>
        <dbReference type="ARBA" id="ARBA00023160"/>
    </source>
</evidence>
<proteinExistence type="inferred from homology"/>